<evidence type="ECO:0000256" key="5">
    <source>
        <dbReference type="ARBA" id="ARBA00022490"/>
    </source>
</evidence>
<dbReference type="InterPro" id="IPR029055">
    <property type="entry name" value="Ntn_hydrolases_N"/>
</dbReference>
<feature type="domain" description="SIS" evidence="12">
    <location>
        <begin position="478"/>
        <end position="624"/>
    </location>
</feature>
<dbReference type="GO" id="GO:0097367">
    <property type="term" value="F:carbohydrate derivative binding"/>
    <property type="evidence" value="ECO:0007669"/>
    <property type="project" value="InterPro"/>
</dbReference>
<evidence type="ECO:0000256" key="3">
    <source>
        <dbReference type="ARBA" id="ARBA00012916"/>
    </source>
</evidence>
<keyword evidence="7 10" id="KW-0808">Transferase</keyword>
<dbReference type="NCBIfam" id="TIGR01135">
    <property type="entry name" value="glmS"/>
    <property type="match status" value="1"/>
</dbReference>
<dbReference type="Pfam" id="PF13522">
    <property type="entry name" value="GATase_6"/>
    <property type="match status" value="1"/>
</dbReference>
<gene>
    <name evidence="10 13" type="primary">glmS</name>
    <name evidence="13" type="ORF">GCM10011273_08190</name>
</gene>
<accession>A0A918UPV7</accession>
<dbReference type="FunFam" id="3.40.50.10490:FF:000001">
    <property type="entry name" value="Glutamine--fructose-6-phosphate aminotransferase [isomerizing]"/>
    <property type="match status" value="1"/>
</dbReference>
<dbReference type="Proteomes" id="UP000662572">
    <property type="component" value="Unassembled WGS sequence"/>
</dbReference>
<comment type="subcellular location">
    <subcellularLocation>
        <location evidence="2 10">Cytoplasm</location>
    </subcellularLocation>
</comment>
<dbReference type="GO" id="GO:0006047">
    <property type="term" value="P:UDP-N-acetylglucosamine metabolic process"/>
    <property type="evidence" value="ECO:0007669"/>
    <property type="project" value="TreeGrafter"/>
</dbReference>
<feature type="domain" description="SIS" evidence="12">
    <location>
        <begin position="305"/>
        <end position="444"/>
    </location>
</feature>
<evidence type="ECO:0000256" key="10">
    <source>
        <dbReference type="HAMAP-Rule" id="MF_00164"/>
    </source>
</evidence>
<dbReference type="SUPFAM" id="SSF53697">
    <property type="entry name" value="SIS domain"/>
    <property type="match status" value="1"/>
</dbReference>
<dbReference type="InterPro" id="IPR035466">
    <property type="entry name" value="GlmS/AgaS_SIS"/>
</dbReference>
<keyword evidence="5 10" id="KW-0963">Cytoplasm</keyword>
<evidence type="ECO:0000256" key="9">
    <source>
        <dbReference type="ARBA" id="ARBA00022962"/>
    </source>
</evidence>
<dbReference type="SUPFAM" id="SSF56235">
    <property type="entry name" value="N-terminal nucleophile aminohydrolases (Ntn hydrolases)"/>
    <property type="match status" value="1"/>
</dbReference>
<dbReference type="CDD" id="cd05008">
    <property type="entry name" value="SIS_GlmS_GlmD_1"/>
    <property type="match status" value="1"/>
</dbReference>
<comment type="caution">
    <text evidence="13">The sequence shown here is derived from an EMBL/GenBank/DDBJ whole genome shotgun (WGS) entry which is preliminary data.</text>
</comment>
<comment type="catalytic activity">
    <reaction evidence="1 10">
        <text>D-fructose 6-phosphate + L-glutamine = D-glucosamine 6-phosphate + L-glutamate</text>
        <dbReference type="Rhea" id="RHEA:13237"/>
        <dbReference type="ChEBI" id="CHEBI:29985"/>
        <dbReference type="ChEBI" id="CHEBI:58359"/>
        <dbReference type="ChEBI" id="CHEBI:58725"/>
        <dbReference type="ChEBI" id="CHEBI:61527"/>
        <dbReference type="EC" id="2.6.1.16"/>
    </reaction>
</comment>
<evidence type="ECO:0000256" key="8">
    <source>
        <dbReference type="ARBA" id="ARBA00022737"/>
    </source>
</evidence>
<dbReference type="PANTHER" id="PTHR10937:SF0">
    <property type="entry name" value="GLUTAMINE--FRUCTOSE-6-PHOSPHATE TRANSAMINASE (ISOMERIZING)"/>
    <property type="match status" value="1"/>
</dbReference>
<sequence length="634" mass="67865">MLIKHRKFALQAEITTAETSHMCGIIGIIGKSEAAPRLLESLRRLEYRGYDSAGIAVVTPTGTQRRRAEGKIKNLEAVIANDPITGTVGIGHTRWATHGAPSVRNAHPHTSGAVTLVHNGIIENFAELKAELITAGHEFTSDTDTEVIAHLLDATLKTGVTIKDAFKAVLDRLHGAYALAILIEGENELMLGARRGSPLVLGWGEGEMFLGSDALAVGPFTNRVTYLEEGDWVMVTRTDAEVFDHKGFRVNRPATTVPASAALVEKGAFRHFMEKEVHEQPESCQRTLSAYLDPVAKSVRADIKASIDFKDITRLQIIACGTAYYAGCIAKYAFEKIAGLPVDVEVASEFRYRTPAMTAGSLAMAVSQSGETADTLAALRWCAGEGLKTAALVNVHTSTMAREADILWPTHAGPEIGVASTKAFTAQLSALLSLVVCAGVQRGKIDAAQEAHYVQLLLETPGLISQALVMDSELSKVAAIDLSKSSDVIYLGRGAMFPLALEGALKLKEISYIHAEGYAAGELKHGPIALIDEKTPVVVIAPDDELFEKTASNVQEVAARGGRVIMITCVPEKVPTLSGDAAKSLKIIKGPACDPFIAPIIYSVPIQLLAYHTAVHKGTDVDQPRNLAKSVTVE</sequence>
<dbReference type="GO" id="GO:0005975">
    <property type="term" value="P:carbohydrate metabolic process"/>
    <property type="evidence" value="ECO:0007669"/>
    <property type="project" value="UniProtKB-UniRule"/>
</dbReference>
<dbReference type="PANTHER" id="PTHR10937">
    <property type="entry name" value="GLUCOSAMINE--FRUCTOSE-6-PHOSPHATE AMINOTRANSFERASE, ISOMERIZING"/>
    <property type="match status" value="1"/>
</dbReference>
<dbReference type="Pfam" id="PF01380">
    <property type="entry name" value="SIS"/>
    <property type="match status" value="2"/>
</dbReference>
<dbReference type="AlphaFoldDB" id="A0A918UPV7"/>
<dbReference type="PROSITE" id="PS51464">
    <property type="entry name" value="SIS"/>
    <property type="match status" value="2"/>
</dbReference>
<keyword evidence="14" id="KW-1185">Reference proteome</keyword>
<keyword evidence="8" id="KW-0677">Repeat</keyword>
<dbReference type="HAMAP" id="MF_00164">
    <property type="entry name" value="GlmS"/>
    <property type="match status" value="1"/>
</dbReference>
<dbReference type="InterPro" id="IPR047084">
    <property type="entry name" value="GFAT_N"/>
</dbReference>
<dbReference type="GO" id="GO:0006002">
    <property type="term" value="P:fructose 6-phosphate metabolic process"/>
    <property type="evidence" value="ECO:0007669"/>
    <property type="project" value="TreeGrafter"/>
</dbReference>
<dbReference type="InterPro" id="IPR046348">
    <property type="entry name" value="SIS_dom_sf"/>
</dbReference>
<evidence type="ECO:0000256" key="7">
    <source>
        <dbReference type="ARBA" id="ARBA00022679"/>
    </source>
</evidence>
<evidence type="ECO:0000313" key="13">
    <source>
        <dbReference type="EMBL" id="GGZ25212.1"/>
    </source>
</evidence>
<dbReference type="EC" id="2.6.1.16" evidence="3 10"/>
<dbReference type="GO" id="GO:0004360">
    <property type="term" value="F:glutamine-fructose-6-phosphate transaminase (isomerizing) activity"/>
    <property type="evidence" value="ECO:0007669"/>
    <property type="project" value="UniProtKB-UniRule"/>
</dbReference>
<dbReference type="InterPro" id="IPR001347">
    <property type="entry name" value="SIS_dom"/>
</dbReference>
<dbReference type="Gene3D" id="3.60.20.10">
    <property type="entry name" value="Glutamine Phosphoribosylpyrophosphate, subunit 1, domain 1"/>
    <property type="match status" value="1"/>
</dbReference>
<reference evidence="13" key="2">
    <citation type="submission" date="2020-09" db="EMBL/GenBank/DDBJ databases">
        <authorList>
            <person name="Sun Q."/>
            <person name="Kim S."/>
        </authorList>
    </citation>
    <scope>NUCLEOTIDE SEQUENCE</scope>
    <source>
        <strain evidence="13">KCTC 32296</strain>
    </source>
</reference>
<keyword evidence="6 10" id="KW-0032">Aminotransferase</keyword>
<name>A0A918UPV7_9CAUL</name>
<keyword evidence="9" id="KW-0315">Glutamine amidotransferase</keyword>
<evidence type="ECO:0000256" key="1">
    <source>
        <dbReference type="ARBA" id="ARBA00001031"/>
    </source>
</evidence>
<dbReference type="InterPro" id="IPR005855">
    <property type="entry name" value="GFAT"/>
</dbReference>
<protein>
    <recommendedName>
        <fullName evidence="4 10">Glutamine--fructose-6-phosphate aminotransferase [isomerizing]</fullName>
        <ecNumber evidence="3 10">2.6.1.16</ecNumber>
    </recommendedName>
    <alternativeName>
        <fullName evidence="10">D-fructose-6-phosphate amidotransferase</fullName>
    </alternativeName>
    <alternativeName>
        <fullName evidence="10">GFAT</fullName>
    </alternativeName>
    <alternativeName>
        <fullName evidence="10">Glucosamine-6-phosphate synthase</fullName>
    </alternativeName>
    <alternativeName>
        <fullName evidence="10">Hexosephosphate aminotransferase</fullName>
    </alternativeName>
    <alternativeName>
        <fullName evidence="10">L-glutamine--D-fructose-6-phosphate amidotransferase</fullName>
    </alternativeName>
</protein>
<organism evidence="13 14">
    <name type="scientific">Asticcacaulis endophyticus</name>
    <dbReference type="NCBI Taxonomy" id="1395890"/>
    <lineage>
        <taxon>Bacteria</taxon>
        <taxon>Pseudomonadati</taxon>
        <taxon>Pseudomonadota</taxon>
        <taxon>Alphaproteobacteria</taxon>
        <taxon>Caulobacterales</taxon>
        <taxon>Caulobacteraceae</taxon>
        <taxon>Asticcacaulis</taxon>
    </lineage>
</organism>
<evidence type="ECO:0000259" key="12">
    <source>
        <dbReference type="PROSITE" id="PS51464"/>
    </source>
</evidence>
<dbReference type="GO" id="GO:0006487">
    <property type="term" value="P:protein N-linked glycosylation"/>
    <property type="evidence" value="ECO:0007669"/>
    <property type="project" value="TreeGrafter"/>
</dbReference>
<evidence type="ECO:0000256" key="6">
    <source>
        <dbReference type="ARBA" id="ARBA00022576"/>
    </source>
</evidence>
<dbReference type="NCBIfam" id="NF001484">
    <property type="entry name" value="PRK00331.1"/>
    <property type="match status" value="1"/>
</dbReference>
<comment type="subunit">
    <text evidence="10">Homodimer.</text>
</comment>
<dbReference type="FunFam" id="3.60.20.10:FF:000006">
    <property type="entry name" value="Glutamine--fructose-6-phosphate aminotransferase [isomerizing]"/>
    <property type="match status" value="1"/>
</dbReference>
<dbReference type="InterPro" id="IPR017932">
    <property type="entry name" value="GATase_2_dom"/>
</dbReference>
<dbReference type="PROSITE" id="PS51278">
    <property type="entry name" value="GATASE_TYPE_2"/>
    <property type="match status" value="1"/>
</dbReference>
<dbReference type="Gene3D" id="3.40.50.10490">
    <property type="entry name" value="Glucose-6-phosphate isomerase like protein, domain 1"/>
    <property type="match status" value="2"/>
</dbReference>
<dbReference type="InterPro" id="IPR035490">
    <property type="entry name" value="GlmS/FrlB_SIS"/>
</dbReference>
<evidence type="ECO:0000256" key="2">
    <source>
        <dbReference type="ARBA" id="ARBA00004496"/>
    </source>
</evidence>
<feature type="active site" description="Nucleophile; for GATase activity" evidence="10">
    <location>
        <position position="23"/>
    </location>
</feature>
<comment type="function">
    <text evidence="10">Catalyzes the first step in hexosamine metabolism, converting fructose-6P into glucosamine-6P using glutamine as a nitrogen source.</text>
</comment>
<dbReference type="EMBL" id="BMZB01000001">
    <property type="protein sequence ID" value="GGZ25212.1"/>
    <property type="molecule type" value="Genomic_DNA"/>
</dbReference>
<dbReference type="CDD" id="cd00714">
    <property type="entry name" value="GFAT"/>
    <property type="match status" value="1"/>
</dbReference>
<feature type="active site" description="For Fru-6P isomerization activity" evidence="10">
    <location>
        <position position="629"/>
    </location>
</feature>
<reference evidence="13" key="1">
    <citation type="journal article" date="2014" name="Int. J. Syst. Evol. Microbiol.">
        <title>Complete genome sequence of Corynebacterium casei LMG S-19264T (=DSM 44701T), isolated from a smear-ripened cheese.</title>
        <authorList>
            <consortium name="US DOE Joint Genome Institute (JGI-PGF)"/>
            <person name="Walter F."/>
            <person name="Albersmeier A."/>
            <person name="Kalinowski J."/>
            <person name="Ruckert C."/>
        </authorList>
    </citation>
    <scope>NUCLEOTIDE SEQUENCE</scope>
    <source>
        <strain evidence="13">KCTC 32296</strain>
    </source>
</reference>
<feature type="domain" description="Glutamine amidotransferase type-2" evidence="11">
    <location>
        <begin position="23"/>
        <end position="238"/>
    </location>
</feature>
<evidence type="ECO:0000256" key="4">
    <source>
        <dbReference type="ARBA" id="ARBA00016090"/>
    </source>
</evidence>
<dbReference type="CDD" id="cd05009">
    <property type="entry name" value="SIS_GlmS_GlmD_2"/>
    <property type="match status" value="1"/>
</dbReference>
<evidence type="ECO:0000259" key="11">
    <source>
        <dbReference type="PROSITE" id="PS51278"/>
    </source>
</evidence>
<proteinExistence type="inferred from homology"/>
<evidence type="ECO:0000313" key="14">
    <source>
        <dbReference type="Proteomes" id="UP000662572"/>
    </source>
</evidence>
<feature type="initiator methionine" description="Removed" evidence="10">
    <location>
        <position position="22"/>
    </location>
</feature>
<dbReference type="GO" id="GO:0005829">
    <property type="term" value="C:cytosol"/>
    <property type="evidence" value="ECO:0007669"/>
    <property type="project" value="TreeGrafter"/>
</dbReference>